<feature type="domain" description="TonB-dependent receptor plug" evidence="16">
    <location>
        <begin position="50"/>
        <end position="145"/>
    </location>
</feature>
<dbReference type="PANTHER" id="PTHR30069">
    <property type="entry name" value="TONB-DEPENDENT OUTER MEMBRANE RECEPTOR"/>
    <property type="match status" value="1"/>
</dbReference>
<organism evidence="17 18">
    <name type="scientific">Enterovibrio nigricans DSM 22720</name>
    <dbReference type="NCBI Taxonomy" id="1121868"/>
    <lineage>
        <taxon>Bacteria</taxon>
        <taxon>Pseudomonadati</taxon>
        <taxon>Pseudomonadota</taxon>
        <taxon>Gammaproteobacteria</taxon>
        <taxon>Vibrionales</taxon>
        <taxon>Vibrionaceae</taxon>
        <taxon>Enterovibrio</taxon>
    </lineage>
</organism>
<dbReference type="GO" id="GO:0044718">
    <property type="term" value="P:siderophore transmembrane transport"/>
    <property type="evidence" value="ECO:0007669"/>
    <property type="project" value="TreeGrafter"/>
</dbReference>
<dbReference type="Pfam" id="PF00593">
    <property type="entry name" value="TonB_dep_Rec_b-barrel"/>
    <property type="match status" value="1"/>
</dbReference>
<dbReference type="GO" id="GO:0015344">
    <property type="term" value="F:siderophore uptake transmembrane transporter activity"/>
    <property type="evidence" value="ECO:0007669"/>
    <property type="project" value="TreeGrafter"/>
</dbReference>
<keyword evidence="3 11" id="KW-0813">Transport</keyword>
<evidence type="ECO:0000256" key="8">
    <source>
        <dbReference type="ARBA" id="ARBA00023077"/>
    </source>
</evidence>
<feature type="domain" description="TonB-dependent receptor-like beta-barrel" evidence="15">
    <location>
        <begin position="237"/>
        <end position="605"/>
    </location>
</feature>
<evidence type="ECO:0000313" key="17">
    <source>
        <dbReference type="EMBL" id="SKA58345.1"/>
    </source>
</evidence>
<evidence type="ECO:0000256" key="12">
    <source>
        <dbReference type="PROSITE-ProRule" id="PRU10143"/>
    </source>
</evidence>
<feature type="chain" id="PRO_5012256285" evidence="14">
    <location>
        <begin position="28"/>
        <end position="648"/>
    </location>
</feature>
<dbReference type="Gene3D" id="2.40.170.20">
    <property type="entry name" value="TonB-dependent receptor, beta-barrel domain"/>
    <property type="match status" value="1"/>
</dbReference>
<sequence length="648" mass="70610">MYQGCSFKASPLTLAVCAAFISQSAIADDHTDAHETVVVTGNPLTTTDVTIDASQLEERQANDLNDIFRTDPEVTVGGGSGVTHKIYVRGLENTLLNVSIDGAVQSGNIYHHQGSLSIEPDILQQVEVIAGAGRATDGAGALGGAIRFETKDAEDMLMPGERFGGAVKAGYYSNTEGYKTTVNGYGMLTDNVSAIATLSYSDLDDYEDGEGIKRDHTGAENKVGYVKVVGNITEAQSLSVSYDSREDEAYRYHRPQWAESKKNSPINQEMDRHTLTAKYALNPEDIAWLNLALTAYNTETSLKHIDGPWGDYQGEAKSFGADLRNTTTLGKHALIYGVEYRDDEGYLTSPTYGSDKDEGEVFGVYVQGDFYLSDALLLSAGGRFDSYKLDESGGNKFDHDGFSPNVSVNYAVTSNLNVYAGYAQALRGAQVREIFKLDSTKSAETRKEETAENTEVGVNWVSGSLHLSATAFMTKINDIVDEENKQLTNVGDLESKGFTARAAYYWDSISAGISYNQSRPELDGQPLNDDTKGIGTAIGDTWVADVNYQITDSIVVGYVGRYVERLTEVADGYDEKAGYAVHDLYSEWTPLANEDLTVSVAVKNLFDKAYRDHASYGIYRNDDGSQSTIAVGTMEPGRDIRLNVAYAF</sequence>
<dbReference type="PROSITE" id="PS00430">
    <property type="entry name" value="TONB_DEPENDENT_REC_1"/>
    <property type="match status" value="1"/>
</dbReference>
<gene>
    <name evidence="17" type="ORF">SAMN02745132_02923</name>
</gene>
<dbReference type="CDD" id="cd01347">
    <property type="entry name" value="ligand_gated_channel"/>
    <property type="match status" value="1"/>
</dbReference>
<keyword evidence="17" id="KW-0675">Receptor</keyword>
<keyword evidence="4 11" id="KW-1134">Transmembrane beta strand</keyword>
<evidence type="ECO:0000256" key="13">
    <source>
        <dbReference type="RuleBase" id="RU003357"/>
    </source>
</evidence>
<dbReference type="InterPro" id="IPR000531">
    <property type="entry name" value="Beta-barrel_TonB"/>
</dbReference>
<comment type="similarity">
    <text evidence="2 11 13">Belongs to the TonB-dependent receptor family.</text>
</comment>
<evidence type="ECO:0000256" key="6">
    <source>
        <dbReference type="ARBA" id="ARBA00022729"/>
    </source>
</evidence>
<keyword evidence="10 11" id="KW-0998">Cell outer membrane</keyword>
<dbReference type="RefSeq" id="WP_078753190.1">
    <property type="nucleotide sequence ID" value="NZ_FUXU01000040.1"/>
</dbReference>
<accession>A0A1T4V096</accession>
<dbReference type="Pfam" id="PF07715">
    <property type="entry name" value="Plug"/>
    <property type="match status" value="1"/>
</dbReference>
<dbReference type="AlphaFoldDB" id="A0A1T4V096"/>
<feature type="signal peptide" evidence="14">
    <location>
        <begin position="1"/>
        <end position="27"/>
    </location>
</feature>
<evidence type="ECO:0000256" key="11">
    <source>
        <dbReference type="PROSITE-ProRule" id="PRU01360"/>
    </source>
</evidence>
<dbReference type="Proteomes" id="UP000190162">
    <property type="component" value="Unassembled WGS sequence"/>
</dbReference>
<dbReference type="PANTHER" id="PTHR30069:SF41">
    <property type="entry name" value="HEME_HEMOPEXIN UTILIZATION PROTEIN C"/>
    <property type="match status" value="1"/>
</dbReference>
<dbReference type="InterPro" id="IPR012910">
    <property type="entry name" value="Plug_dom"/>
</dbReference>
<keyword evidence="9 11" id="KW-0472">Membrane</keyword>
<keyword evidence="18" id="KW-1185">Reference proteome</keyword>
<evidence type="ECO:0000259" key="15">
    <source>
        <dbReference type="Pfam" id="PF00593"/>
    </source>
</evidence>
<evidence type="ECO:0000259" key="16">
    <source>
        <dbReference type="Pfam" id="PF07715"/>
    </source>
</evidence>
<evidence type="ECO:0000256" key="14">
    <source>
        <dbReference type="SAM" id="SignalP"/>
    </source>
</evidence>
<feature type="short sequence motif" description="TonB box" evidence="12">
    <location>
        <begin position="36"/>
        <end position="42"/>
    </location>
</feature>
<dbReference type="SUPFAM" id="SSF56935">
    <property type="entry name" value="Porins"/>
    <property type="match status" value="1"/>
</dbReference>
<keyword evidence="6 14" id="KW-0732">Signal</keyword>
<keyword evidence="5 11" id="KW-0812">Transmembrane</keyword>
<protein>
    <submittedName>
        <fullName evidence="17">Hemoglobin/transferrin/lactoferrin receptor protein</fullName>
    </submittedName>
</protein>
<reference evidence="18" key="1">
    <citation type="submission" date="2017-02" db="EMBL/GenBank/DDBJ databases">
        <authorList>
            <person name="Varghese N."/>
            <person name="Submissions S."/>
        </authorList>
    </citation>
    <scope>NUCLEOTIDE SEQUENCE [LARGE SCALE GENOMIC DNA]</scope>
    <source>
        <strain evidence="18">DSM 22720</strain>
    </source>
</reference>
<proteinExistence type="inferred from homology"/>
<evidence type="ECO:0000256" key="3">
    <source>
        <dbReference type="ARBA" id="ARBA00022448"/>
    </source>
</evidence>
<dbReference type="InterPro" id="IPR036942">
    <property type="entry name" value="Beta-barrel_TonB_sf"/>
</dbReference>
<evidence type="ECO:0000256" key="10">
    <source>
        <dbReference type="ARBA" id="ARBA00023237"/>
    </source>
</evidence>
<dbReference type="InterPro" id="IPR039426">
    <property type="entry name" value="TonB-dep_rcpt-like"/>
</dbReference>
<keyword evidence="7" id="KW-0406">Ion transport</keyword>
<keyword evidence="8 12" id="KW-0798">TonB box</keyword>
<evidence type="ECO:0000256" key="9">
    <source>
        <dbReference type="ARBA" id="ARBA00023136"/>
    </source>
</evidence>
<name>A0A1T4V096_9GAMM</name>
<dbReference type="OrthoDB" id="9760494at2"/>
<comment type="subcellular location">
    <subcellularLocation>
        <location evidence="1 11">Cell outer membrane</location>
        <topology evidence="1 11">Multi-pass membrane protein</topology>
    </subcellularLocation>
</comment>
<dbReference type="GO" id="GO:0009279">
    <property type="term" value="C:cell outer membrane"/>
    <property type="evidence" value="ECO:0007669"/>
    <property type="project" value="UniProtKB-SubCell"/>
</dbReference>
<dbReference type="EMBL" id="FUXU01000040">
    <property type="protein sequence ID" value="SKA58345.1"/>
    <property type="molecule type" value="Genomic_DNA"/>
</dbReference>
<dbReference type="PROSITE" id="PS52016">
    <property type="entry name" value="TONB_DEPENDENT_REC_3"/>
    <property type="match status" value="1"/>
</dbReference>
<evidence type="ECO:0000256" key="7">
    <source>
        <dbReference type="ARBA" id="ARBA00023065"/>
    </source>
</evidence>
<evidence type="ECO:0000256" key="4">
    <source>
        <dbReference type="ARBA" id="ARBA00022452"/>
    </source>
</evidence>
<dbReference type="InterPro" id="IPR010916">
    <property type="entry name" value="TonB_box_CS"/>
</dbReference>
<dbReference type="Gene3D" id="2.170.130.10">
    <property type="entry name" value="TonB-dependent receptor, plug domain"/>
    <property type="match status" value="1"/>
</dbReference>
<evidence type="ECO:0000256" key="1">
    <source>
        <dbReference type="ARBA" id="ARBA00004571"/>
    </source>
</evidence>
<evidence type="ECO:0000256" key="2">
    <source>
        <dbReference type="ARBA" id="ARBA00009810"/>
    </source>
</evidence>
<evidence type="ECO:0000313" key="18">
    <source>
        <dbReference type="Proteomes" id="UP000190162"/>
    </source>
</evidence>
<evidence type="ECO:0000256" key="5">
    <source>
        <dbReference type="ARBA" id="ARBA00022692"/>
    </source>
</evidence>
<dbReference type="InterPro" id="IPR037066">
    <property type="entry name" value="Plug_dom_sf"/>
</dbReference>